<dbReference type="SUPFAM" id="SSF51126">
    <property type="entry name" value="Pectin lyase-like"/>
    <property type="match status" value="1"/>
</dbReference>
<dbReference type="OrthoDB" id="7605053at2"/>
<evidence type="ECO:0000313" key="1">
    <source>
        <dbReference type="EMBL" id="MXP15144.1"/>
    </source>
</evidence>
<dbReference type="AlphaFoldDB" id="A0A6L7GIL6"/>
<evidence type="ECO:0008006" key="3">
    <source>
        <dbReference type="Google" id="ProtNLM"/>
    </source>
</evidence>
<evidence type="ECO:0000313" key="2">
    <source>
        <dbReference type="Proteomes" id="UP000473531"/>
    </source>
</evidence>
<dbReference type="RefSeq" id="WP_160601708.1">
    <property type="nucleotide sequence ID" value="NZ_WTYU01000002.1"/>
</dbReference>
<keyword evidence="2" id="KW-1185">Reference proteome</keyword>
<dbReference type="Proteomes" id="UP000473531">
    <property type="component" value="Unassembled WGS sequence"/>
</dbReference>
<sequence>MIAATQISTTSPADAAKAAGVSDFKFLEEFGAIADFDPQKSAGTDNTVAIQAAIDWAYSEGRGPPRALMVSAGNYLCGNVTVYPYTTIIGTGRQSSNFWCADGTSGKWWSDRGNGAQKLMLSGLAFYGRNQPRLTHICEFGSEGIQFGTEGVLTGLWMREAPNGVGLKVDGNVGIIRDITLLRCATGIKINGNGNQVENIICMESRDTGADLAGTFIRGLHLEATSSNGVPLRITGDCHVHDVFVSTAKATSFSHFFEVDNLNYDEWALTGVHLLGQDYVISNGMMKIGGEFRGGTDPRRFTGANVFARIDVHSGAFSLGNQAWHAFSIELTRLQGVLQHRIGSIGNPELPSHHVSGIGAARHWFGKTPMALELGDVFATGARIAADSPSKIMLDTKGKTAPEDQAIQCAVHRSSTGTVLTARAGFTSRGEKNSRSQTLTIQFFDAASGSEYDLNRLSEGQAITVGLSGFLA</sequence>
<dbReference type="InterPro" id="IPR011050">
    <property type="entry name" value="Pectin_lyase_fold/virulence"/>
</dbReference>
<gene>
    <name evidence="1" type="ORF">GRI44_10330</name>
</gene>
<proteinExistence type="predicted"/>
<organism evidence="1 2">
    <name type="scientific">Allopontixanthobacter confluentis</name>
    <dbReference type="NCBI Taxonomy" id="1849021"/>
    <lineage>
        <taxon>Bacteria</taxon>
        <taxon>Pseudomonadati</taxon>
        <taxon>Pseudomonadota</taxon>
        <taxon>Alphaproteobacteria</taxon>
        <taxon>Sphingomonadales</taxon>
        <taxon>Erythrobacteraceae</taxon>
        <taxon>Allopontixanthobacter</taxon>
    </lineage>
</organism>
<accession>A0A6L7GIL6</accession>
<name>A0A6L7GIL6_9SPHN</name>
<comment type="caution">
    <text evidence="1">The sequence shown here is derived from an EMBL/GenBank/DDBJ whole genome shotgun (WGS) entry which is preliminary data.</text>
</comment>
<dbReference type="Gene3D" id="2.160.20.10">
    <property type="entry name" value="Single-stranded right-handed beta-helix, Pectin lyase-like"/>
    <property type="match status" value="1"/>
</dbReference>
<protein>
    <recommendedName>
        <fullName evidence="3">Pectate lyase superfamily protein</fullName>
    </recommendedName>
</protein>
<reference evidence="1 2" key="1">
    <citation type="submission" date="2019-12" db="EMBL/GenBank/DDBJ databases">
        <title>Genomic-based taxomic classification of the family Erythrobacteraceae.</title>
        <authorList>
            <person name="Xu L."/>
        </authorList>
    </citation>
    <scope>NUCLEOTIDE SEQUENCE [LARGE SCALE GENOMIC DNA]</scope>
    <source>
        <strain evidence="1 2">KCTC 52259</strain>
    </source>
</reference>
<dbReference type="EMBL" id="WTYU01000002">
    <property type="protein sequence ID" value="MXP15144.1"/>
    <property type="molecule type" value="Genomic_DNA"/>
</dbReference>
<dbReference type="InterPro" id="IPR012334">
    <property type="entry name" value="Pectin_lyas_fold"/>
</dbReference>